<gene>
    <name evidence="2" type="ORF">V5J35_000077</name>
</gene>
<proteinExistence type="predicted"/>
<accession>A0ABV2SAU7</accession>
<feature type="chain" id="PRO_5046318333" evidence="1">
    <location>
        <begin position="31"/>
        <end position="138"/>
    </location>
</feature>
<keyword evidence="1" id="KW-0732">Signal</keyword>
<reference evidence="2 3" key="1">
    <citation type="submission" date="2024-06" db="EMBL/GenBank/DDBJ databases">
        <title>Genomic Encyclopedia of Type Strains, Phase V (KMG-V): Genome sequencing to study the core and pangenomes of soil and plant-associated prokaryotes.</title>
        <authorList>
            <person name="Whitman W."/>
        </authorList>
    </citation>
    <scope>NUCLEOTIDE SEQUENCE [LARGE SCALE GENOMIC DNA]</scope>
    <source>
        <strain evidence="2 3">NE40</strain>
    </source>
</reference>
<comment type="caution">
    <text evidence="2">The sequence shown here is derived from an EMBL/GenBank/DDBJ whole genome shotgun (WGS) entry which is preliminary data.</text>
</comment>
<sequence length="138" mass="15267">MKTANTLSHCFKLSAFTLALIGGGIQPVFADFISDSTLDLQLRNELRNASRPSADMPYGPEIYAWVQGFLFDFSSGKINDKISIDAALYHVEKLDADKNKATRFYLDGHDSYTLAAANVNLDLADWAQLRIGRFGVDS</sequence>
<keyword evidence="3" id="KW-1185">Reference proteome</keyword>
<dbReference type="Gene3D" id="2.40.160.10">
    <property type="entry name" value="Porin"/>
    <property type="match status" value="1"/>
</dbReference>
<evidence type="ECO:0000256" key="1">
    <source>
        <dbReference type="SAM" id="SignalP"/>
    </source>
</evidence>
<protein>
    <submittedName>
        <fullName evidence="2">Uncharacterized protein</fullName>
    </submittedName>
</protein>
<evidence type="ECO:0000313" key="3">
    <source>
        <dbReference type="Proteomes" id="UP001549366"/>
    </source>
</evidence>
<dbReference type="Proteomes" id="UP001549366">
    <property type="component" value="Unassembled WGS sequence"/>
</dbReference>
<feature type="signal peptide" evidence="1">
    <location>
        <begin position="1"/>
        <end position="30"/>
    </location>
</feature>
<dbReference type="EMBL" id="JBEWTB010000001">
    <property type="protein sequence ID" value="MET4754885.1"/>
    <property type="molecule type" value="Genomic_DNA"/>
</dbReference>
<name>A0ABV2SAU7_9GAMM</name>
<evidence type="ECO:0000313" key="2">
    <source>
        <dbReference type="EMBL" id="MET4754885.1"/>
    </source>
</evidence>
<dbReference type="RefSeq" id="WP_354011686.1">
    <property type="nucleotide sequence ID" value="NZ_JBEWTA010000003.1"/>
</dbReference>
<dbReference type="InterPro" id="IPR023614">
    <property type="entry name" value="Porin_dom_sf"/>
</dbReference>
<organism evidence="2 3">
    <name type="scientific">Endozoicomonas lisbonensis</name>
    <dbReference type="NCBI Taxonomy" id="3120522"/>
    <lineage>
        <taxon>Bacteria</taxon>
        <taxon>Pseudomonadati</taxon>
        <taxon>Pseudomonadota</taxon>
        <taxon>Gammaproteobacteria</taxon>
        <taxon>Oceanospirillales</taxon>
        <taxon>Endozoicomonadaceae</taxon>
        <taxon>Endozoicomonas</taxon>
    </lineage>
</organism>